<keyword evidence="2" id="KW-1185">Reference proteome</keyword>
<dbReference type="EMBL" id="ML208363">
    <property type="protein sequence ID" value="TFK67935.1"/>
    <property type="molecule type" value="Genomic_DNA"/>
</dbReference>
<reference evidence="1 2" key="1">
    <citation type="journal article" date="2019" name="Nat. Ecol. Evol.">
        <title>Megaphylogeny resolves global patterns of mushroom evolution.</title>
        <authorList>
            <person name="Varga T."/>
            <person name="Krizsan K."/>
            <person name="Foldi C."/>
            <person name="Dima B."/>
            <person name="Sanchez-Garcia M."/>
            <person name="Sanchez-Ramirez S."/>
            <person name="Szollosi G.J."/>
            <person name="Szarkandi J.G."/>
            <person name="Papp V."/>
            <person name="Albert L."/>
            <person name="Andreopoulos W."/>
            <person name="Angelini C."/>
            <person name="Antonin V."/>
            <person name="Barry K.W."/>
            <person name="Bougher N.L."/>
            <person name="Buchanan P."/>
            <person name="Buyck B."/>
            <person name="Bense V."/>
            <person name="Catcheside P."/>
            <person name="Chovatia M."/>
            <person name="Cooper J."/>
            <person name="Damon W."/>
            <person name="Desjardin D."/>
            <person name="Finy P."/>
            <person name="Geml J."/>
            <person name="Haridas S."/>
            <person name="Hughes K."/>
            <person name="Justo A."/>
            <person name="Karasinski D."/>
            <person name="Kautmanova I."/>
            <person name="Kiss B."/>
            <person name="Kocsube S."/>
            <person name="Kotiranta H."/>
            <person name="LaButti K.M."/>
            <person name="Lechner B.E."/>
            <person name="Liimatainen K."/>
            <person name="Lipzen A."/>
            <person name="Lukacs Z."/>
            <person name="Mihaltcheva S."/>
            <person name="Morgado L.N."/>
            <person name="Niskanen T."/>
            <person name="Noordeloos M.E."/>
            <person name="Ohm R.A."/>
            <person name="Ortiz-Santana B."/>
            <person name="Ovrebo C."/>
            <person name="Racz N."/>
            <person name="Riley R."/>
            <person name="Savchenko A."/>
            <person name="Shiryaev A."/>
            <person name="Soop K."/>
            <person name="Spirin V."/>
            <person name="Szebenyi C."/>
            <person name="Tomsovsky M."/>
            <person name="Tulloss R.E."/>
            <person name="Uehling J."/>
            <person name="Grigoriev I.V."/>
            <person name="Vagvolgyi C."/>
            <person name="Papp T."/>
            <person name="Martin F.M."/>
            <person name="Miettinen O."/>
            <person name="Hibbett D.S."/>
            <person name="Nagy L.G."/>
        </authorList>
    </citation>
    <scope>NUCLEOTIDE SEQUENCE [LARGE SCALE GENOMIC DNA]</scope>
    <source>
        <strain evidence="1 2">NL-1719</strain>
    </source>
</reference>
<protein>
    <submittedName>
        <fullName evidence="1">Uncharacterized protein</fullName>
    </submittedName>
</protein>
<accession>A0ACD3AQD9</accession>
<dbReference type="Proteomes" id="UP000308600">
    <property type="component" value="Unassembled WGS sequence"/>
</dbReference>
<sequence>MDVDLPASPADANVSPGRRLLDVDAIVRRIVRETTYPGLFGTYARMAQTCKSLFLPSITRLWSYGGSLQYLFTTLPSDCWERDSPPEEKFHVSIKLLRKLKPEDLQRMRIYAQYITSLPYGLQISTVKAEVLSAVISVHAEAFGTPNFLPNLSTLLWNTELDSDFPFIMVFLNARLRHLSVFMSNSPKTRLSFLAHVSALCPHLSHISLHGGDHSETIATGSSLLVGWEYLHSLSIKCVSTEVMMYLMQMRRLSDLTLEHVDNIDWGAVKTYTSSLDNPTFPALGRLGLTQAKFTPCIEMLREVNLSTLANVIFGFKEPLNRDMWTLLFNTLQNRCPTGLTSITVRDTAVPDASDVQTQANEELTLNEICLLFPFKDITNLSLLASCDFGLDDSGIESIAKAFPKLKDFSLETRGKPPSDPAAHPVLDRVPPKCTLASLYKLSIHCPNLSWVHLSFDARTIPPIPAETIAGAQPSEMFGLDVAGYSPLEDPDAVTQYLKTIFPKLACVAIIKSDSDGPDSLLARKWKEVRDKVMKKPEDGGEKVQEAMSEVEPTMDMDLDNQSN</sequence>
<name>A0ACD3AQD9_9AGAR</name>
<evidence type="ECO:0000313" key="1">
    <source>
        <dbReference type="EMBL" id="TFK67935.1"/>
    </source>
</evidence>
<gene>
    <name evidence="1" type="ORF">BDN72DRAFT_879324</name>
</gene>
<organism evidence="1 2">
    <name type="scientific">Pluteus cervinus</name>
    <dbReference type="NCBI Taxonomy" id="181527"/>
    <lineage>
        <taxon>Eukaryota</taxon>
        <taxon>Fungi</taxon>
        <taxon>Dikarya</taxon>
        <taxon>Basidiomycota</taxon>
        <taxon>Agaricomycotina</taxon>
        <taxon>Agaricomycetes</taxon>
        <taxon>Agaricomycetidae</taxon>
        <taxon>Agaricales</taxon>
        <taxon>Pluteineae</taxon>
        <taxon>Pluteaceae</taxon>
        <taxon>Pluteus</taxon>
    </lineage>
</organism>
<evidence type="ECO:0000313" key="2">
    <source>
        <dbReference type="Proteomes" id="UP000308600"/>
    </source>
</evidence>
<proteinExistence type="predicted"/>